<dbReference type="Pfam" id="PF13432">
    <property type="entry name" value="TPR_16"/>
    <property type="match status" value="2"/>
</dbReference>
<dbReference type="InterPro" id="IPR029044">
    <property type="entry name" value="Nucleotide-diphossugar_trans"/>
</dbReference>
<evidence type="ECO:0000313" key="3">
    <source>
        <dbReference type="Proteomes" id="UP000218022"/>
    </source>
</evidence>
<dbReference type="Gene3D" id="1.25.40.10">
    <property type="entry name" value="Tetratricopeptide repeat domain"/>
    <property type="match status" value="2"/>
</dbReference>
<accession>A0A2A4F0W9</accession>
<name>A0A2A4F0W9_9BURK</name>
<proteinExistence type="predicted"/>
<dbReference type="InterPro" id="IPR011990">
    <property type="entry name" value="TPR-like_helical_dom_sf"/>
</dbReference>
<organism evidence="2 3">
    <name type="scientific">Paraburkholderia acidicola</name>
    <dbReference type="NCBI Taxonomy" id="1912599"/>
    <lineage>
        <taxon>Bacteria</taxon>
        <taxon>Pseudomonadati</taxon>
        <taxon>Pseudomonadota</taxon>
        <taxon>Betaproteobacteria</taxon>
        <taxon>Burkholderiales</taxon>
        <taxon>Burkholderiaceae</taxon>
        <taxon>Paraburkholderia</taxon>
    </lineage>
</organism>
<evidence type="ECO:0000313" key="2">
    <source>
        <dbReference type="EMBL" id="PCE26224.1"/>
    </source>
</evidence>
<gene>
    <name evidence="2" type="ORF">BWP39_17005</name>
</gene>
<dbReference type="PROSITE" id="PS50005">
    <property type="entry name" value="TPR"/>
    <property type="match status" value="2"/>
</dbReference>
<dbReference type="InterPro" id="IPR019734">
    <property type="entry name" value="TPR_rpt"/>
</dbReference>
<dbReference type="SUPFAM" id="SSF53448">
    <property type="entry name" value="Nucleotide-diphospho-sugar transferases"/>
    <property type="match status" value="1"/>
</dbReference>
<dbReference type="AlphaFoldDB" id="A0A2A4F0W9"/>
<comment type="caution">
    <text evidence="2">The sequence shown here is derived from an EMBL/GenBank/DDBJ whole genome shotgun (WGS) entry which is preliminary data.</text>
</comment>
<keyword evidence="1" id="KW-0802">TPR repeat</keyword>
<dbReference type="RefSeq" id="WP_096722028.1">
    <property type="nucleotide sequence ID" value="NZ_MTZV01000004.1"/>
</dbReference>
<evidence type="ECO:0008006" key="4">
    <source>
        <dbReference type="Google" id="ProtNLM"/>
    </source>
</evidence>
<protein>
    <recommendedName>
        <fullName evidence="4">Tetratricopeptide repeat protein</fullName>
    </recommendedName>
</protein>
<reference evidence="2 3" key="1">
    <citation type="submission" date="2017-01" db="EMBL/GenBank/DDBJ databases">
        <title>Whole-Genome Shotgun Sequencing of Two beta-Proteobacterial Species in Search of the Bulgecin Biosynthetic Cluster.</title>
        <authorList>
            <person name="Horsman M.E."/>
            <person name="Marous D.R."/>
            <person name="Li R."/>
            <person name="Oliver R.A."/>
            <person name="Byun B."/>
            <person name="Emrich S.J."/>
            <person name="Boggess B."/>
            <person name="Townsend C.A."/>
            <person name="Mobashery S."/>
        </authorList>
    </citation>
    <scope>NUCLEOTIDE SEQUENCE [LARGE SCALE GENOMIC DNA]</scope>
    <source>
        <strain evidence="2 3">ATCC 31363</strain>
    </source>
</reference>
<evidence type="ECO:0000256" key="1">
    <source>
        <dbReference type="PROSITE-ProRule" id="PRU00339"/>
    </source>
</evidence>
<dbReference type="Proteomes" id="UP000218022">
    <property type="component" value="Unassembled WGS sequence"/>
</dbReference>
<dbReference type="EMBL" id="MTZV01000004">
    <property type="protein sequence ID" value="PCE26224.1"/>
    <property type="molecule type" value="Genomic_DNA"/>
</dbReference>
<feature type="repeat" description="TPR" evidence="1">
    <location>
        <begin position="44"/>
        <end position="77"/>
    </location>
</feature>
<feature type="repeat" description="TPR" evidence="1">
    <location>
        <begin position="167"/>
        <end position="200"/>
    </location>
</feature>
<dbReference type="Gene3D" id="3.90.550.10">
    <property type="entry name" value="Spore Coat Polysaccharide Biosynthesis Protein SpsA, Chain A"/>
    <property type="match status" value="1"/>
</dbReference>
<dbReference type="SUPFAM" id="SSF48452">
    <property type="entry name" value="TPR-like"/>
    <property type="match status" value="1"/>
</dbReference>
<dbReference type="OrthoDB" id="9801954at2"/>
<dbReference type="SMART" id="SM00028">
    <property type="entry name" value="TPR"/>
    <property type="match status" value="3"/>
</dbReference>
<sequence length="491" mass="54437">MNDTLTAVDLGAELEQAVAHQQSGHYGEAEAAYRRILAALPDNADANHLLGMAIAQSNRLDSAQPYFRAAIEAAPAEPRFWTGYIDALTNAGWTETARQVVKEAQQRGIDPVALDLQPAQIADASAEELAALVAEFMSTLAVLLDKRRFEDAESVAGQLTALLPDFALGWQALATAFTQQGKHAAAVEPLRRAAHLLPDDEGVQSDLADALAAVETEAVAKSHSAPVTTASSAPAIAPLTYADATATHEDSRFYRHLAGGLVANVPVLIPTFNNATYLRNMIPQLQAAGLRNLVIVDNASSAPDMLSYLDRLQDEHVVVKLDHNAGPHSIFLSEANYARLPDIFCITDPDLEFNRALPREFLFELIEATEHFRVGKAGFALDIANPHTMQDDRFRYGDRDYSIWEWESRFWQQQIGATLRGDPIYNAPLDTTFAVYNKRYFNRERHICGVRFAGSYTCRHLPWYKESGLSAEEEAYYRAHQKWSTYLKHRV</sequence>